<dbReference type="PANTHER" id="PTHR34477:SF1">
    <property type="entry name" value="UPF0213 PROTEIN YHBQ"/>
    <property type="match status" value="1"/>
</dbReference>
<dbReference type="SUPFAM" id="SSF82771">
    <property type="entry name" value="GIY-YIG endonuclease"/>
    <property type="match status" value="1"/>
</dbReference>
<keyword evidence="3" id="KW-0540">Nuclease</keyword>
<dbReference type="HOGENOM" id="CLU_135650_0_3_6"/>
<dbReference type="EMBL" id="AAOA02000004">
    <property type="protein sequence ID" value="EAQ97132.2"/>
    <property type="molecule type" value="Genomic_DNA"/>
</dbReference>
<dbReference type="InterPro" id="IPR000305">
    <property type="entry name" value="GIY-YIG_endonuc"/>
</dbReference>
<sequence>MVGALSDLASGVASNLDGKDATDSTATDSTWWVYMLRCADGSLYTGVTRDLARRIRQHNGELVGGANYTRARRPVAVVWKEQWESRSAAQVREAAVKRLSRRKKLSLLGSSPPEIPAS</sequence>
<evidence type="ECO:0000256" key="1">
    <source>
        <dbReference type="ARBA" id="ARBA00007435"/>
    </source>
</evidence>
<dbReference type="CDD" id="cd10456">
    <property type="entry name" value="GIY-YIG_UPF0213"/>
    <property type="match status" value="1"/>
</dbReference>
<feature type="domain" description="GIY-YIG" evidence="2">
    <location>
        <begin position="29"/>
        <end position="106"/>
    </location>
</feature>
<dbReference type="InterPro" id="IPR050190">
    <property type="entry name" value="UPF0213_domain"/>
</dbReference>
<dbReference type="Gene3D" id="3.40.1440.10">
    <property type="entry name" value="GIY-YIG endonuclease"/>
    <property type="match status" value="1"/>
</dbReference>
<keyword evidence="3" id="KW-0378">Hydrolase</keyword>
<keyword evidence="4" id="KW-1185">Reference proteome</keyword>
<dbReference type="PROSITE" id="PS50164">
    <property type="entry name" value="GIY_YIG"/>
    <property type="match status" value="1"/>
</dbReference>
<proteinExistence type="inferred from homology"/>
<comment type="caution">
    <text evidence="3">The sequence shown here is derived from an EMBL/GenBank/DDBJ whole genome shotgun (WGS) entry which is preliminary data.</text>
</comment>
<dbReference type="GO" id="GO:0004519">
    <property type="term" value="F:endonuclease activity"/>
    <property type="evidence" value="ECO:0007669"/>
    <property type="project" value="UniProtKB-KW"/>
</dbReference>
<comment type="similarity">
    <text evidence="1">Belongs to the UPF0213 family.</text>
</comment>
<evidence type="ECO:0000313" key="3">
    <source>
        <dbReference type="EMBL" id="EAQ97132.2"/>
    </source>
</evidence>
<dbReference type="STRING" id="314285.KT71_07129"/>
<evidence type="ECO:0000313" key="4">
    <source>
        <dbReference type="Proteomes" id="UP000019205"/>
    </source>
</evidence>
<dbReference type="Pfam" id="PF01541">
    <property type="entry name" value="GIY-YIG"/>
    <property type="match status" value="1"/>
</dbReference>
<dbReference type="Proteomes" id="UP000019205">
    <property type="component" value="Chromosome"/>
</dbReference>
<keyword evidence="3" id="KW-0255">Endonuclease</keyword>
<gene>
    <name evidence="3" type="ORF">KT71_07129</name>
</gene>
<name>A4A9G5_9GAMM</name>
<dbReference type="eggNOG" id="COG2827">
    <property type="taxonomic scope" value="Bacteria"/>
</dbReference>
<organism evidence="3 4">
    <name type="scientific">Congregibacter litoralis KT71</name>
    <dbReference type="NCBI Taxonomy" id="314285"/>
    <lineage>
        <taxon>Bacteria</taxon>
        <taxon>Pseudomonadati</taxon>
        <taxon>Pseudomonadota</taxon>
        <taxon>Gammaproteobacteria</taxon>
        <taxon>Cellvibrionales</taxon>
        <taxon>Halieaceae</taxon>
        <taxon>Congregibacter</taxon>
    </lineage>
</organism>
<accession>A4A9G5</accession>
<evidence type="ECO:0000259" key="2">
    <source>
        <dbReference type="PROSITE" id="PS50164"/>
    </source>
</evidence>
<protein>
    <submittedName>
        <fullName evidence="3">Putative endonuclease</fullName>
    </submittedName>
</protein>
<dbReference type="AlphaFoldDB" id="A4A9G5"/>
<reference evidence="3 4" key="1">
    <citation type="journal article" date="2007" name="Proc. Natl. Acad. Sci. U.S.A.">
        <title>Characterization of a marine gammaproteobacterium capable of aerobic anoxygenic photosynthesis.</title>
        <authorList>
            <person name="Fuchs B.M."/>
            <person name="Spring S."/>
            <person name="Teeling H."/>
            <person name="Quast C."/>
            <person name="Wulf J."/>
            <person name="Schattenhofer M."/>
            <person name="Yan S."/>
            <person name="Ferriera S."/>
            <person name="Johnson J."/>
            <person name="Glockner F.O."/>
            <person name="Amann R."/>
        </authorList>
    </citation>
    <scope>NUCLEOTIDE SEQUENCE [LARGE SCALE GENOMIC DNA]</scope>
    <source>
        <strain evidence="3">KT71</strain>
    </source>
</reference>
<reference evidence="3 4" key="2">
    <citation type="journal article" date="2009" name="PLoS ONE">
        <title>The photosynthetic apparatus and its regulation in the aerobic gammaproteobacterium Congregibacter litoralis gen. nov., sp. nov.</title>
        <authorList>
            <person name="Spring S."/>
            <person name="Lunsdorf H."/>
            <person name="Fuchs B.M."/>
            <person name="Tindall B.J."/>
        </authorList>
    </citation>
    <scope>NUCLEOTIDE SEQUENCE [LARGE SCALE GENOMIC DNA]</scope>
    <source>
        <strain evidence="3">KT71</strain>
    </source>
</reference>
<dbReference type="InterPro" id="IPR035901">
    <property type="entry name" value="GIY-YIG_endonuc_sf"/>
</dbReference>
<dbReference type="PANTHER" id="PTHR34477">
    <property type="entry name" value="UPF0213 PROTEIN YHBQ"/>
    <property type="match status" value="1"/>
</dbReference>